<organism evidence="3 4">
    <name type="scientific">Candidatus Marsarchaeota G2 archaeon OSP_D</name>
    <dbReference type="NCBI Taxonomy" id="1978157"/>
    <lineage>
        <taxon>Archaea</taxon>
        <taxon>Candidatus Marsarchaeota</taxon>
        <taxon>Candidatus Marsarchaeota group 2</taxon>
    </lineage>
</organism>
<dbReference type="NCBIfam" id="TIGR03181">
    <property type="entry name" value="PDH_E1_alph_x"/>
    <property type="match status" value="1"/>
</dbReference>
<sequence length="383" mass="42376">MRCGIKGFLYIVWKGSNKMLETEELLQYLTPEGELTYDIGGLLDDKRVLDLYKIMVKTRVIDQKMLSYQRQGRIGFYAPCTGQEAAFVGAAAVLREQDWVFPAYRDLGAALVRGISVESIIDQLLGNSADLSKGRQIPSHFGSRSKNYVIGSSPIATEIPQAVGAAMAAKILGDDAVAMTFFGDGATSEGDFHVGLNFAGVFLAPCIFVCVNNQWAISMPVKRQTASKTIAVKAVAYGIKGVRVDGNDLLAVYAASKEALERALSGGGPTLIEAVTFRMGPHSTSDDPKKYGHDVQAEAWRDKDPIMRVKKMLVASGVWSEKDDEYLWQSLNEEMTNIFQEREKIPPPRPESLFEDVYSSRDWNLDEQLNELLEVIGRQDDSR</sequence>
<dbReference type="PANTHER" id="PTHR43380:SF1">
    <property type="entry name" value="2-OXOISOVALERATE DEHYDROGENASE SUBUNIT ALPHA, MITOCHONDRIAL"/>
    <property type="match status" value="1"/>
</dbReference>
<dbReference type="Gene3D" id="3.40.50.970">
    <property type="match status" value="1"/>
</dbReference>
<protein>
    <submittedName>
        <fullName evidence="3">Pyruvate dehydrogenase (Acetyl-transferring) E1 component subunit alpha</fullName>
    </submittedName>
</protein>
<dbReference type="SUPFAM" id="SSF52518">
    <property type="entry name" value="Thiamin diphosphate-binding fold (THDP-binding)"/>
    <property type="match status" value="1"/>
</dbReference>
<comment type="caution">
    <text evidence="3">The sequence shown here is derived from an EMBL/GenBank/DDBJ whole genome shotgun (WGS) entry which is preliminary data.</text>
</comment>
<name>A0A2R6AXN0_9ARCH</name>
<gene>
    <name evidence="3" type="ORF">B9Q03_04905</name>
</gene>
<dbReference type="Proteomes" id="UP000240322">
    <property type="component" value="Unassembled WGS sequence"/>
</dbReference>
<proteinExistence type="predicted"/>
<evidence type="ECO:0000259" key="2">
    <source>
        <dbReference type="Pfam" id="PF00676"/>
    </source>
</evidence>
<dbReference type="InterPro" id="IPR050771">
    <property type="entry name" value="Alpha-ketoacid_DH_E1_comp"/>
</dbReference>
<dbReference type="InterPro" id="IPR029061">
    <property type="entry name" value="THDP-binding"/>
</dbReference>
<dbReference type="EMBL" id="NEXE01000033">
    <property type="protein sequence ID" value="PSN91155.1"/>
    <property type="molecule type" value="Genomic_DNA"/>
</dbReference>
<dbReference type="GO" id="GO:0044272">
    <property type="term" value="P:sulfur compound biosynthetic process"/>
    <property type="evidence" value="ECO:0007669"/>
    <property type="project" value="UniProtKB-ARBA"/>
</dbReference>
<dbReference type="GO" id="GO:0009083">
    <property type="term" value="P:branched-chain amino acid catabolic process"/>
    <property type="evidence" value="ECO:0007669"/>
    <property type="project" value="TreeGrafter"/>
</dbReference>
<dbReference type="AlphaFoldDB" id="A0A2R6AXN0"/>
<reference evidence="3 4" key="1">
    <citation type="submission" date="2017-04" db="EMBL/GenBank/DDBJ databases">
        <title>Novel microbial lineages endemic to geothermal iron-oxide mats fill important gaps in the evolutionary history of Archaea.</title>
        <authorList>
            <person name="Jay Z.J."/>
            <person name="Beam J.P."/>
            <person name="Dlakic M."/>
            <person name="Rusch D.B."/>
            <person name="Kozubal M.A."/>
            <person name="Inskeep W.P."/>
        </authorList>
    </citation>
    <scope>NUCLEOTIDE SEQUENCE [LARGE SCALE GENOMIC DNA]</scope>
    <source>
        <strain evidence="3">OSP_D</strain>
    </source>
</reference>
<evidence type="ECO:0000313" key="3">
    <source>
        <dbReference type="EMBL" id="PSN91155.1"/>
    </source>
</evidence>
<dbReference type="GO" id="GO:0016624">
    <property type="term" value="F:oxidoreductase activity, acting on the aldehyde or oxo group of donors, disulfide as acceptor"/>
    <property type="evidence" value="ECO:0007669"/>
    <property type="project" value="InterPro"/>
</dbReference>
<dbReference type="InterPro" id="IPR017596">
    <property type="entry name" value="PdhA/BkdA"/>
</dbReference>
<accession>A0A2R6AXN0</accession>
<evidence type="ECO:0000256" key="1">
    <source>
        <dbReference type="ARBA" id="ARBA00023002"/>
    </source>
</evidence>
<keyword evidence="1" id="KW-0560">Oxidoreductase</keyword>
<keyword evidence="3" id="KW-0670">Pyruvate</keyword>
<dbReference type="PANTHER" id="PTHR43380">
    <property type="entry name" value="2-OXOISOVALERATE DEHYDROGENASE SUBUNIT ALPHA, MITOCHONDRIAL"/>
    <property type="match status" value="1"/>
</dbReference>
<feature type="domain" description="Dehydrogenase E1 component" evidence="2">
    <location>
        <begin position="52"/>
        <end position="350"/>
    </location>
</feature>
<dbReference type="Pfam" id="PF00676">
    <property type="entry name" value="E1_dh"/>
    <property type="match status" value="1"/>
</dbReference>
<dbReference type="InterPro" id="IPR001017">
    <property type="entry name" value="DH_E1"/>
</dbReference>
<evidence type="ECO:0000313" key="4">
    <source>
        <dbReference type="Proteomes" id="UP000240322"/>
    </source>
</evidence>
<dbReference type="CDD" id="cd02000">
    <property type="entry name" value="TPP_E1_PDC_ADC_BCADC"/>
    <property type="match status" value="1"/>
</dbReference>